<protein>
    <recommendedName>
        <fullName evidence="9">RZ-type domain-containing protein</fullName>
    </recommendedName>
</protein>
<evidence type="ECO:0000256" key="3">
    <source>
        <dbReference type="ARBA" id="ARBA00022723"/>
    </source>
</evidence>
<dbReference type="PANTHER" id="PTHR10887">
    <property type="entry name" value="DNA2/NAM7 HELICASE FAMILY"/>
    <property type="match status" value="1"/>
</dbReference>
<evidence type="ECO:0000256" key="6">
    <source>
        <dbReference type="ARBA" id="ARBA00022833"/>
    </source>
</evidence>
<proteinExistence type="predicted"/>
<keyword evidence="4" id="KW-0677">Repeat</keyword>
<feature type="region of interest" description="Disordered" evidence="8">
    <location>
        <begin position="152"/>
        <end position="263"/>
    </location>
</feature>
<keyword evidence="3" id="KW-0479">Metal-binding</keyword>
<evidence type="ECO:0000313" key="11">
    <source>
        <dbReference type="Proteomes" id="UP001234581"/>
    </source>
</evidence>
<dbReference type="Proteomes" id="UP001234581">
    <property type="component" value="Unassembled WGS sequence"/>
</dbReference>
<reference evidence="10 11" key="1">
    <citation type="submission" date="2023-03" db="EMBL/GenBank/DDBJ databases">
        <title>Genome sequence of Lichtheimia ornata CBS 291.66.</title>
        <authorList>
            <person name="Mohabir J.T."/>
            <person name="Shea T.P."/>
            <person name="Kurbessoian T."/>
            <person name="Berby B."/>
            <person name="Fontaine J."/>
            <person name="Livny J."/>
            <person name="Gnirke A."/>
            <person name="Stajich J.E."/>
            <person name="Cuomo C.A."/>
        </authorList>
    </citation>
    <scope>NUCLEOTIDE SEQUENCE [LARGE SCALE GENOMIC DNA]</scope>
    <source>
        <strain evidence="10">CBS 291.66</strain>
    </source>
</reference>
<dbReference type="GO" id="GO:0002376">
    <property type="term" value="P:immune system process"/>
    <property type="evidence" value="ECO:0007669"/>
    <property type="project" value="UniProtKB-KW"/>
</dbReference>
<dbReference type="GO" id="GO:0031380">
    <property type="term" value="C:nuclear RNA-directed RNA polymerase complex"/>
    <property type="evidence" value="ECO:0007669"/>
    <property type="project" value="TreeGrafter"/>
</dbReference>
<dbReference type="Pfam" id="PF13087">
    <property type="entry name" value="AAA_12"/>
    <property type="match status" value="1"/>
</dbReference>
<feature type="compositionally biased region" description="Polar residues" evidence="8">
    <location>
        <begin position="92"/>
        <end position="107"/>
    </location>
</feature>
<feature type="compositionally biased region" description="Polar residues" evidence="8">
    <location>
        <begin position="57"/>
        <end position="66"/>
    </location>
</feature>
<dbReference type="SMART" id="SM00438">
    <property type="entry name" value="ZnF_NFX"/>
    <property type="match status" value="7"/>
</dbReference>
<sequence length="1934" mass="218479">MDLHTRAIEGFKRSDFHTKYVHRKPGMYDSNGHGSRERQGRPFVLPEDRAPPIRTESVASSTSFDSAHSDRYTTRMGNGSEQHRLQQSDPFVSTGTDLIWGSSSSMDMSPRTRQRQDSSNSNGHVKFAPDNAAFENLRSEAMELWHNGVDLELKQSRHQPPKKKSEWMSESEFQNYQGSSTDHKTTSTTAAAAPTSSSTNGRTFAQVANPTNNNNVNSIGWSPEEEQSIPTNTMLQHQHHLPQQQQQPSPFNHHHQQQQQHPSSLHYIMSPPRIQRQGAETETVVSPIQVTPPPPPAMPLAIDHIGDAKMYRRLFFMSTSLYKPESTRRPYEDIEELLLKCRQLGEKNFGMMVHMLLSRFKQERSQTTMHSKLPIATIMRKSWINFYAAVNDYIHFSVLTPHELLPLLELFSQFASAFPGYEGIPLSTLRKRYQEIKGVFEHQHMQRSETLLREIERDMEAKPDLRMGDYDHWQSNRESGGEWKKSPDHSKLPIPPIPDAELLLQETRVMLEIENKRKIPATSPLRQYLRDHRLDRITNILHTPYPNEETYLTVHYVLLRDEIFGPLYDAIRQYAIEGSTKEPITKFGYGWTMHTHCKSVCSAFLPTINEPAIVFEIGFPCPQSSLPLEGSMAVLIPSGSGLLSWDSLLDTTVKGTVACTYVTPRGVSMLAIHIDREQVERVNWSATYTVLTSNTNSMAMLPVLEWLQSQCTQINDRNLSKVVTPLLLSPSGATGSTTSSLTNETPDYLCGVMLNISNILVPKLKAKGFKAQIGANEGTSTWPEHSKTQLALHPSQREPLYSLSSSQLKAIQYALTHQVAMITGTEGTGKTFLATKLIELTYQALVSSQCFQPILVLTRRESTLDDILERLVNTIPDLLRLGAAPAHEPLLIRQAIRVAEPNIGDPDRKYNQMLERKIATWQGHLTALWKYRKRIEQGDPSVMVTTLPPYCKQAMVRSCMSAIVKPFTDFTMEQLWDFWMDENDKDASIGKYQRHASDPVDRGLTQAVFATCGKRAQPIMERKWFNERRQWIEKHTPEIASLADAPNWPLPTSSSSYEIRKKMVRIWNTVEPQELWNLPRDRKHKLRSNVIDALLDIIDANIDMILQEQMKAAKILEDARQKKWVSSCRFSRVVGMTAECAAQNTELVSSLWPRVVIVDEAHEILESTVLPFVLGSRAEHVIMIGDHQSTMPPPVHNPALRDEPKHLDTSMFERWKRSGGTMIRLEEQWRMCKEIAGIHDSVAMTATTAPDRSLLITAPIASENCVDESSIELFGVSQRAFFINHAINPQGESTTHGFFSRMCGAGVTEQDVDEARYACHLGLYLFQQGYKPSQITILTLSPIMNKLIKTVMHEHIRTVSVFSKPAVDGIHVHGVDDYIGKENMFVILVLRMPDEQVIPEDNISLALSRARHGLYIVGNVSYLGKGIWANVAQQMRARGSLDSHLTVTCKSHPESTNHLGHYRDFESVRNGGCNRVCNTLLECGHACEEMCHHLKHSSATSKCKRPCVRPRSCEHNCPNACYECENQPCPPCTEMTTKTLPCGHTATGQCSEISDDKFECQNMVERELPCGHTYTAKCHLTPNEGEIKCEEVVDMVLDCGHQVSAPCGYKPICTQVCRERLECGHPCSKPCGSEQHSHSRDLCTASCPKQLICGHNCAKGCASAEEHTDRCLEPCRHVCSHGYKCGRDCWEVCNLCMNPCPYMCEHKRCTKKCYERCDRLPCEEACSKILDCSHPCPGLCGEPCPPCKECNPDLKCSISLRTLSEFEKNEKVYMLPECGCVFAAESLDLYFNNQAKNGEHTAIKLWQCPSCQKPIYTALRYNIYIKTEIALVNQIKRQQEEIRQRISQREKQDIIEAMNAETKMSVHNIVGGRWFVCENGHPYYIGECGGATEISNCPHCGAVIGGLQHKVVDSNRFYGEFDGSFQPAWPGQPS</sequence>
<evidence type="ECO:0000256" key="5">
    <source>
        <dbReference type="ARBA" id="ARBA00022771"/>
    </source>
</evidence>
<dbReference type="EMBL" id="JARTCD010000026">
    <property type="protein sequence ID" value="KAJ8658135.1"/>
    <property type="molecule type" value="Genomic_DNA"/>
</dbReference>
<dbReference type="Pfam" id="PF20173">
    <property type="entry name" value="ZnF_RZ-type"/>
    <property type="match status" value="1"/>
</dbReference>
<evidence type="ECO:0000256" key="8">
    <source>
        <dbReference type="SAM" id="MobiDB-lite"/>
    </source>
</evidence>
<dbReference type="GeneID" id="83213553"/>
<dbReference type="RefSeq" id="XP_058343048.1">
    <property type="nucleotide sequence ID" value="XM_058486174.1"/>
</dbReference>
<keyword evidence="2" id="KW-0963">Cytoplasm</keyword>
<dbReference type="CDD" id="cd06008">
    <property type="entry name" value="NF-X1-zinc-finger"/>
    <property type="match status" value="1"/>
</dbReference>
<evidence type="ECO:0000313" key="10">
    <source>
        <dbReference type="EMBL" id="KAJ8658135.1"/>
    </source>
</evidence>
<evidence type="ECO:0000256" key="7">
    <source>
        <dbReference type="ARBA" id="ARBA00022859"/>
    </source>
</evidence>
<dbReference type="InterPro" id="IPR045055">
    <property type="entry name" value="DNA2/NAM7-like"/>
</dbReference>
<dbReference type="InterPro" id="IPR041679">
    <property type="entry name" value="DNA2/NAM7-like_C"/>
</dbReference>
<keyword evidence="7" id="KW-0391">Immunity</keyword>
<evidence type="ECO:0000256" key="4">
    <source>
        <dbReference type="ARBA" id="ARBA00022737"/>
    </source>
</evidence>
<keyword evidence="5" id="KW-0863">Zinc-finger</keyword>
<dbReference type="InterPro" id="IPR046439">
    <property type="entry name" value="ZF_RZ_dom"/>
</dbReference>
<evidence type="ECO:0000256" key="1">
    <source>
        <dbReference type="ARBA" id="ARBA00004496"/>
    </source>
</evidence>
<comment type="subcellular location">
    <subcellularLocation>
        <location evidence="1">Cytoplasm</location>
    </subcellularLocation>
</comment>
<dbReference type="PROSITE" id="PS51981">
    <property type="entry name" value="ZF_RZ"/>
    <property type="match status" value="1"/>
</dbReference>
<dbReference type="SUPFAM" id="SSF52540">
    <property type="entry name" value="P-loop containing nucleoside triphosphate hydrolases"/>
    <property type="match status" value="1"/>
</dbReference>
<feature type="compositionally biased region" description="Low complexity" evidence="8">
    <location>
        <begin position="241"/>
        <end position="263"/>
    </location>
</feature>
<evidence type="ECO:0000256" key="2">
    <source>
        <dbReference type="ARBA" id="ARBA00022490"/>
    </source>
</evidence>
<dbReference type="GO" id="GO:0005737">
    <property type="term" value="C:cytoplasm"/>
    <property type="evidence" value="ECO:0007669"/>
    <property type="project" value="UniProtKB-SubCell"/>
</dbReference>
<dbReference type="InterPro" id="IPR000967">
    <property type="entry name" value="Znf_NFX1"/>
</dbReference>
<comment type="caution">
    <text evidence="10">The sequence shown here is derived from an EMBL/GenBank/DDBJ whole genome shotgun (WGS) entry which is preliminary data.</text>
</comment>
<keyword evidence="11" id="KW-1185">Reference proteome</keyword>
<dbReference type="GO" id="GO:0031048">
    <property type="term" value="P:regulatory ncRNA-mediated heterochromatin formation"/>
    <property type="evidence" value="ECO:0007669"/>
    <property type="project" value="TreeGrafter"/>
</dbReference>
<gene>
    <name evidence="10" type="ORF">O0I10_006142</name>
</gene>
<dbReference type="PANTHER" id="PTHR10887:SF341">
    <property type="entry name" value="NFX1-TYPE ZINC FINGER-CONTAINING PROTEIN 1"/>
    <property type="match status" value="1"/>
</dbReference>
<accession>A0AAD7V3F6</accession>
<evidence type="ECO:0000259" key="9">
    <source>
        <dbReference type="PROSITE" id="PS51981"/>
    </source>
</evidence>
<keyword evidence="6" id="KW-0862">Zinc</keyword>
<name>A0AAD7V3F6_9FUNG</name>
<organism evidence="10 11">
    <name type="scientific">Lichtheimia ornata</name>
    <dbReference type="NCBI Taxonomy" id="688661"/>
    <lineage>
        <taxon>Eukaryota</taxon>
        <taxon>Fungi</taxon>
        <taxon>Fungi incertae sedis</taxon>
        <taxon>Mucoromycota</taxon>
        <taxon>Mucoromycotina</taxon>
        <taxon>Mucoromycetes</taxon>
        <taxon>Mucorales</taxon>
        <taxon>Lichtheimiaceae</taxon>
        <taxon>Lichtheimia</taxon>
    </lineage>
</organism>
<feature type="compositionally biased region" description="Basic and acidic residues" evidence="8">
    <location>
        <begin position="34"/>
        <end position="51"/>
    </location>
</feature>
<dbReference type="InterPro" id="IPR027417">
    <property type="entry name" value="P-loop_NTPase"/>
</dbReference>
<feature type="region of interest" description="Disordered" evidence="8">
    <location>
        <begin position="22"/>
        <end position="69"/>
    </location>
</feature>
<feature type="domain" description="RZ-type" evidence="9">
    <location>
        <begin position="1846"/>
        <end position="1924"/>
    </location>
</feature>
<feature type="compositionally biased region" description="Low complexity" evidence="8">
    <location>
        <begin position="186"/>
        <end position="199"/>
    </location>
</feature>
<dbReference type="GO" id="GO:0008270">
    <property type="term" value="F:zinc ion binding"/>
    <property type="evidence" value="ECO:0007669"/>
    <property type="project" value="UniProtKB-KW"/>
</dbReference>
<feature type="region of interest" description="Disordered" evidence="8">
    <location>
        <begin position="92"/>
        <end position="128"/>
    </location>
</feature>
<dbReference type="Gene3D" id="3.40.50.300">
    <property type="entry name" value="P-loop containing nucleotide triphosphate hydrolases"/>
    <property type="match status" value="3"/>
</dbReference>